<organism evidence="2 3">
    <name type="scientific">Paenibacillus rhizosphaerae</name>
    <dbReference type="NCBI Taxonomy" id="297318"/>
    <lineage>
        <taxon>Bacteria</taxon>
        <taxon>Bacillati</taxon>
        <taxon>Bacillota</taxon>
        <taxon>Bacilli</taxon>
        <taxon>Bacillales</taxon>
        <taxon>Paenibacillaceae</taxon>
        <taxon>Paenibacillus</taxon>
    </lineage>
</organism>
<dbReference type="GO" id="GO:0004029">
    <property type="term" value="F:aldehyde dehydrogenase (NAD+) activity"/>
    <property type="evidence" value="ECO:0007669"/>
    <property type="project" value="TreeGrafter"/>
</dbReference>
<feature type="domain" description="NAD(P)-binding" evidence="1">
    <location>
        <begin position="8"/>
        <end position="120"/>
    </location>
</feature>
<dbReference type="InterPro" id="IPR051783">
    <property type="entry name" value="NAD(P)-dependent_oxidoreduct"/>
</dbReference>
<dbReference type="Gene3D" id="3.40.50.720">
    <property type="entry name" value="NAD(P)-binding Rossmann-like Domain"/>
    <property type="match status" value="1"/>
</dbReference>
<dbReference type="RefSeq" id="WP_076170896.1">
    <property type="nucleotide sequence ID" value="NZ_MRTP01000004.1"/>
</dbReference>
<evidence type="ECO:0000259" key="1">
    <source>
        <dbReference type="Pfam" id="PF13460"/>
    </source>
</evidence>
<comment type="caution">
    <text evidence="2">The sequence shown here is derived from an EMBL/GenBank/DDBJ whole genome shotgun (WGS) entry which is preliminary data.</text>
</comment>
<dbReference type="STRING" id="297318.BK138_16795"/>
<dbReference type="SUPFAM" id="SSF51735">
    <property type="entry name" value="NAD(P)-binding Rossmann-fold domains"/>
    <property type="match status" value="1"/>
</dbReference>
<dbReference type="GO" id="GO:0005737">
    <property type="term" value="C:cytoplasm"/>
    <property type="evidence" value="ECO:0007669"/>
    <property type="project" value="TreeGrafter"/>
</dbReference>
<protein>
    <submittedName>
        <fullName evidence="2">NAD-dependent dehydratase</fullName>
    </submittedName>
</protein>
<dbReference type="AlphaFoldDB" id="A0A1R1ENR9"/>
<sequence>MKNILILGGTRFFGKRLVERLLEDGHEVTIATRGNTPDPFGDRVERLVLDRENKESLAQAVADGRVWEVVYDNICYSPQAAQDACDVFQGKVKRYILTSSLSVYDPSSHRNQEKDVNPYIYPITMGGKDDFSYAEGKRLAEAVFFQKADFPVCAVRFPIVLGEDDYTERLEFHIRRIQSGTPIGMPNLSAKLALIDSEEAASFLGWLRTQRVEGPINACSQGDVKLSDIIGWIEKETGRKAIIQRESAKENASPFGVPESWTMDTSKAERLGYSFKPIRSWVPALIKQLSQQENV</sequence>
<dbReference type="InterPro" id="IPR016040">
    <property type="entry name" value="NAD(P)-bd_dom"/>
</dbReference>
<dbReference type="Proteomes" id="UP000187172">
    <property type="component" value="Unassembled WGS sequence"/>
</dbReference>
<gene>
    <name evidence="2" type="ORF">BK138_16795</name>
</gene>
<dbReference type="PANTHER" id="PTHR48079">
    <property type="entry name" value="PROTEIN YEEZ"/>
    <property type="match status" value="1"/>
</dbReference>
<keyword evidence="3" id="KW-1185">Reference proteome</keyword>
<dbReference type="Pfam" id="PF13460">
    <property type="entry name" value="NAD_binding_10"/>
    <property type="match status" value="1"/>
</dbReference>
<dbReference type="InterPro" id="IPR036291">
    <property type="entry name" value="NAD(P)-bd_dom_sf"/>
</dbReference>
<proteinExistence type="predicted"/>
<dbReference type="PANTHER" id="PTHR48079:SF6">
    <property type="entry name" value="NAD(P)-BINDING DOMAIN-CONTAINING PROTEIN-RELATED"/>
    <property type="match status" value="1"/>
</dbReference>
<reference evidence="2 3" key="1">
    <citation type="submission" date="2016-11" db="EMBL/GenBank/DDBJ databases">
        <title>Paenibacillus species isolates.</title>
        <authorList>
            <person name="Beno S.M."/>
        </authorList>
    </citation>
    <scope>NUCLEOTIDE SEQUENCE [LARGE SCALE GENOMIC DNA]</scope>
    <source>
        <strain evidence="2 3">FSL R5-0378</strain>
    </source>
</reference>
<name>A0A1R1ENR9_9BACL</name>
<evidence type="ECO:0000313" key="2">
    <source>
        <dbReference type="EMBL" id="OMF53503.1"/>
    </source>
</evidence>
<dbReference type="EMBL" id="MRTP01000004">
    <property type="protein sequence ID" value="OMF53503.1"/>
    <property type="molecule type" value="Genomic_DNA"/>
</dbReference>
<accession>A0A1R1ENR9</accession>
<evidence type="ECO:0000313" key="3">
    <source>
        <dbReference type="Proteomes" id="UP000187172"/>
    </source>
</evidence>